<dbReference type="SUPFAM" id="SSF53335">
    <property type="entry name" value="S-adenosyl-L-methionine-dependent methyltransferases"/>
    <property type="match status" value="1"/>
</dbReference>
<evidence type="ECO:0000259" key="1">
    <source>
        <dbReference type="Pfam" id="PF13649"/>
    </source>
</evidence>
<proteinExistence type="predicted"/>
<dbReference type="InterPro" id="IPR041698">
    <property type="entry name" value="Methyltransf_25"/>
</dbReference>
<dbReference type="CDD" id="cd02440">
    <property type="entry name" value="AdoMet_MTases"/>
    <property type="match status" value="1"/>
</dbReference>
<dbReference type="Pfam" id="PF13649">
    <property type="entry name" value="Methyltransf_25"/>
    <property type="match status" value="1"/>
</dbReference>
<accession>A0A9N9E9G6</accession>
<feature type="domain" description="Methyltransferase" evidence="1">
    <location>
        <begin position="86"/>
        <end position="169"/>
    </location>
</feature>
<dbReference type="PANTHER" id="PTHR43591">
    <property type="entry name" value="METHYLTRANSFERASE"/>
    <property type="match status" value="1"/>
</dbReference>
<dbReference type="Gene3D" id="3.40.50.150">
    <property type="entry name" value="Vaccinia Virus protein VP39"/>
    <property type="match status" value="1"/>
</dbReference>
<name>A0A9N9E9G6_9GLOM</name>
<dbReference type="InterPro" id="IPR029063">
    <property type="entry name" value="SAM-dependent_MTases_sf"/>
</dbReference>
<dbReference type="PANTHER" id="PTHR43591:SF24">
    <property type="entry name" value="2-METHOXY-6-POLYPRENYL-1,4-BENZOQUINOL METHYLASE, MITOCHONDRIAL"/>
    <property type="match status" value="1"/>
</dbReference>
<dbReference type="GO" id="GO:0008168">
    <property type="term" value="F:methyltransferase activity"/>
    <property type="evidence" value="ECO:0007669"/>
    <property type="project" value="TreeGrafter"/>
</dbReference>
<evidence type="ECO:0000313" key="2">
    <source>
        <dbReference type="EMBL" id="CAG8668541.1"/>
    </source>
</evidence>
<keyword evidence="3" id="KW-1185">Reference proteome</keyword>
<dbReference type="Proteomes" id="UP000789759">
    <property type="component" value="Unassembled WGS sequence"/>
</dbReference>
<protein>
    <submittedName>
        <fullName evidence="2">13071_t:CDS:1</fullName>
    </submittedName>
</protein>
<evidence type="ECO:0000313" key="3">
    <source>
        <dbReference type="Proteomes" id="UP000789759"/>
    </source>
</evidence>
<sequence length="300" mass="34119">MGKIYSKPAKHFRNKKEKAMSKPEIKKDQLIHNCMTKRKYSASYVLPLDDDEVDRMTLQHYLFQNVWKSNFSSPVASLLERGAKMLDIGCGPGVLVLELASKYPMSHFTGCDIVANYPNQIKPENSTFVKGDVIEGLPFADNTFMMFAIMAKDWPLAIKEMIRVTKPGGWIELMERDIVWYNESDNVKKWRTKIVDGLKAEKGIDIIISPLIPNYLAANKSITNISIDERVEPLGPWGGVVGKAYSEIISWGAKNLSEVVADIQFQEGRYEMLVDLAMKELDSNKAFDKSHRFWAMKKTV</sequence>
<reference evidence="2" key="1">
    <citation type="submission" date="2021-06" db="EMBL/GenBank/DDBJ databases">
        <authorList>
            <person name="Kallberg Y."/>
            <person name="Tangrot J."/>
            <person name="Rosling A."/>
        </authorList>
    </citation>
    <scope>NUCLEOTIDE SEQUENCE</scope>
    <source>
        <strain evidence="2">FL966</strain>
    </source>
</reference>
<dbReference type="AlphaFoldDB" id="A0A9N9E9G6"/>
<organism evidence="2 3">
    <name type="scientific">Cetraspora pellucida</name>
    <dbReference type="NCBI Taxonomy" id="1433469"/>
    <lineage>
        <taxon>Eukaryota</taxon>
        <taxon>Fungi</taxon>
        <taxon>Fungi incertae sedis</taxon>
        <taxon>Mucoromycota</taxon>
        <taxon>Glomeromycotina</taxon>
        <taxon>Glomeromycetes</taxon>
        <taxon>Diversisporales</taxon>
        <taxon>Gigasporaceae</taxon>
        <taxon>Cetraspora</taxon>
    </lineage>
</organism>
<dbReference type="OrthoDB" id="2013972at2759"/>
<gene>
    <name evidence="2" type="ORF">CPELLU_LOCUS10152</name>
</gene>
<comment type="caution">
    <text evidence="2">The sequence shown here is derived from an EMBL/GenBank/DDBJ whole genome shotgun (WGS) entry which is preliminary data.</text>
</comment>
<dbReference type="EMBL" id="CAJVQA010008227">
    <property type="protein sequence ID" value="CAG8668541.1"/>
    <property type="molecule type" value="Genomic_DNA"/>
</dbReference>